<dbReference type="GO" id="GO:0000160">
    <property type="term" value="P:phosphorelay signal transduction system"/>
    <property type="evidence" value="ECO:0007669"/>
    <property type="project" value="InterPro"/>
</dbReference>
<keyword evidence="2" id="KW-0238">DNA-binding</keyword>
<dbReference type="Proteomes" id="UP001179121">
    <property type="component" value="Chromosome"/>
</dbReference>
<dbReference type="PROSITE" id="PS50043">
    <property type="entry name" value="HTH_LUXR_2"/>
    <property type="match status" value="1"/>
</dbReference>
<feature type="modified residue" description="4-aspartylphosphate" evidence="3">
    <location>
        <position position="60"/>
    </location>
</feature>
<evidence type="ECO:0000256" key="2">
    <source>
        <dbReference type="ARBA" id="ARBA00023125"/>
    </source>
</evidence>
<dbReference type="SUPFAM" id="SSF52172">
    <property type="entry name" value="CheY-like"/>
    <property type="match status" value="1"/>
</dbReference>
<dbReference type="Gene3D" id="3.40.50.2300">
    <property type="match status" value="1"/>
</dbReference>
<dbReference type="SMART" id="SM00421">
    <property type="entry name" value="HTH_LUXR"/>
    <property type="match status" value="1"/>
</dbReference>
<dbReference type="KEGG" id="nti:DNFV4_00300"/>
<dbReference type="GO" id="GO:0003677">
    <property type="term" value="F:DNA binding"/>
    <property type="evidence" value="ECO:0007669"/>
    <property type="project" value="UniProtKB-KW"/>
</dbReference>
<dbReference type="Pfam" id="PF00072">
    <property type="entry name" value="Response_reg"/>
    <property type="match status" value="1"/>
</dbReference>
<dbReference type="PRINTS" id="PR00038">
    <property type="entry name" value="HTHLUXR"/>
</dbReference>
<dbReference type="InterPro" id="IPR001789">
    <property type="entry name" value="Sig_transdc_resp-reg_receiver"/>
</dbReference>
<dbReference type="InterPro" id="IPR011006">
    <property type="entry name" value="CheY-like_superfamily"/>
</dbReference>
<feature type="domain" description="HTH luxR-type" evidence="4">
    <location>
        <begin position="154"/>
        <end position="219"/>
    </location>
</feature>
<gene>
    <name evidence="6" type="ORF">DNFV4_00300</name>
</gene>
<keyword evidence="7" id="KW-1185">Reference proteome</keyword>
<dbReference type="EMBL" id="OX365700">
    <property type="protein sequence ID" value="CAI4029881.1"/>
    <property type="molecule type" value="Genomic_DNA"/>
</dbReference>
<reference evidence="6" key="1">
    <citation type="submission" date="2022-10" db="EMBL/GenBank/DDBJ databases">
        <authorList>
            <person name="Koch H."/>
        </authorList>
    </citation>
    <scope>NUCLEOTIDE SEQUENCE</scope>
    <source>
        <strain evidence="6">DNF</strain>
    </source>
</reference>
<dbReference type="AlphaFoldDB" id="A0AA86MVR0"/>
<dbReference type="PANTHER" id="PTHR43214">
    <property type="entry name" value="TWO-COMPONENT RESPONSE REGULATOR"/>
    <property type="match status" value="1"/>
</dbReference>
<dbReference type="RefSeq" id="WP_289266901.1">
    <property type="nucleotide sequence ID" value="NZ_OX365700.1"/>
</dbReference>
<evidence type="ECO:0000256" key="3">
    <source>
        <dbReference type="PROSITE-ProRule" id="PRU00169"/>
    </source>
</evidence>
<protein>
    <submittedName>
        <fullName evidence="6">LuxR family transcriptional regulator</fullName>
    </submittedName>
</protein>
<dbReference type="SMART" id="SM00448">
    <property type="entry name" value="REC"/>
    <property type="match status" value="1"/>
</dbReference>
<organism evidence="6 7">
    <name type="scientific">Nitrospira tepida</name>
    <dbReference type="NCBI Taxonomy" id="2973512"/>
    <lineage>
        <taxon>Bacteria</taxon>
        <taxon>Pseudomonadati</taxon>
        <taxon>Nitrospirota</taxon>
        <taxon>Nitrospiria</taxon>
        <taxon>Nitrospirales</taxon>
        <taxon>Nitrospiraceae</taxon>
        <taxon>Nitrospira</taxon>
    </lineage>
</organism>
<dbReference type="InterPro" id="IPR058245">
    <property type="entry name" value="NreC/VraR/RcsB-like_REC"/>
</dbReference>
<dbReference type="InterPro" id="IPR000792">
    <property type="entry name" value="Tscrpt_reg_LuxR_C"/>
</dbReference>
<name>A0AA86MVR0_9BACT</name>
<dbReference type="PROSITE" id="PS50110">
    <property type="entry name" value="RESPONSE_REGULATORY"/>
    <property type="match status" value="1"/>
</dbReference>
<dbReference type="PANTHER" id="PTHR43214:SF43">
    <property type="entry name" value="TWO-COMPONENT RESPONSE REGULATOR"/>
    <property type="match status" value="1"/>
</dbReference>
<accession>A0AA86MVR0</accession>
<dbReference type="CDD" id="cd06170">
    <property type="entry name" value="LuxR_C_like"/>
    <property type="match status" value="1"/>
</dbReference>
<dbReference type="PROSITE" id="PS00622">
    <property type="entry name" value="HTH_LUXR_1"/>
    <property type="match status" value="1"/>
</dbReference>
<evidence type="ECO:0000259" key="5">
    <source>
        <dbReference type="PROSITE" id="PS50110"/>
    </source>
</evidence>
<evidence type="ECO:0000313" key="6">
    <source>
        <dbReference type="EMBL" id="CAI4029881.1"/>
    </source>
</evidence>
<dbReference type="InterPro" id="IPR016032">
    <property type="entry name" value="Sig_transdc_resp-reg_C-effctor"/>
</dbReference>
<evidence type="ECO:0000259" key="4">
    <source>
        <dbReference type="PROSITE" id="PS50043"/>
    </source>
</evidence>
<dbReference type="InterPro" id="IPR039420">
    <property type="entry name" value="WalR-like"/>
</dbReference>
<proteinExistence type="predicted"/>
<dbReference type="Pfam" id="PF00196">
    <property type="entry name" value="GerE"/>
    <property type="match status" value="1"/>
</dbReference>
<evidence type="ECO:0000313" key="7">
    <source>
        <dbReference type="Proteomes" id="UP001179121"/>
    </source>
</evidence>
<dbReference type="GO" id="GO:0006355">
    <property type="term" value="P:regulation of DNA-templated transcription"/>
    <property type="evidence" value="ECO:0007669"/>
    <property type="project" value="InterPro"/>
</dbReference>
<dbReference type="SUPFAM" id="SSF46894">
    <property type="entry name" value="C-terminal effector domain of the bipartite response regulators"/>
    <property type="match status" value="1"/>
</dbReference>
<feature type="domain" description="Response regulatory" evidence="5">
    <location>
        <begin position="9"/>
        <end position="125"/>
    </location>
</feature>
<dbReference type="CDD" id="cd17535">
    <property type="entry name" value="REC_NarL-like"/>
    <property type="match status" value="1"/>
</dbReference>
<evidence type="ECO:0000256" key="1">
    <source>
        <dbReference type="ARBA" id="ARBA00022553"/>
    </source>
</evidence>
<sequence>MEKTTEKIKVLIADDHRVVREGLAAILKTKEDIHVVGEAQDGQEAVEKTRTLMPDVVLMDVSMPRMGGVEATRQIKREFPHIGIVALTMYEEQQYIFDLVRAGATGYLLKDSDSSQIVAAIRAIYRGESLIHPSVASKILAEFSLMAQKKGKKPAWVEHDLTEREITVLRLVADGKTNKEIANALDLSEKTVKNHVRNIFHKLQVYDRTQAAILAIRKGLIELEPRP</sequence>
<keyword evidence="1 3" id="KW-0597">Phosphoprotein</keyword>